<feature type="domain" description="VOC" evidence="1">
    <location>
        <begin position="2"/>
        <end position="112"/>
    </location>
</feature>
<evidence type="ECO:0000313" key="3">
    <source>
        <dbReference type="Proteomes" id="UP000178603"/>
    </source>
</evidence>
<evidence type="ECO:0000259" key="1">
    <source>
        <dbReference type="PROSITE" id="PS51819"/>
    </source>
</evidence>
<dbReference type="Proteomes" id="UP000178603">
    <property type="component" value="Unassembled WGS sequence"/>
</dbReference>
<organism evidence="2 3">
    <name type="scientific">Candidatus Woesebacteria bacterium RIFCSPHIGHO2_12_FULL_41_24</name>
    <dbReference type="NCBI Taxonomy" id="1802510"/>
    <lineage>
        <taxon>Bacteria</taxon>
        <taxon>Candidatus Woeseibacteriota</taxon>
    </lineage>
</organism>
<dbReference type="SUPFAM" id="SSF54593">
    <property type="entry name" value="Glyoxalase/Bleomycin resistance protein/Dihydroxybiphenyl dioxygenase"/>
    <property type="match status" value="1"/>
</dbReference>
<proteinExistence type="predicted"/>
<dbReference type="Gene3D" id="3.10.180.10">
    <property type="entry name" value="2,3-Dihydroxybiphenyl 1,2-Dioxygenase, domain 1"/>
    <property type="match status" value="1"/>
</dbReference>
<accession>A0A1F8APT8</accession>
<dbReference type="Pfam" id="PF00903">
    <property type="entry name" value="Glyoxalase"/>
    <property type="match status" value="1"/>
</dbReference>
<evidence type="ECO:0000313" key="2">
    <source>
        <dbReference type="EMBL" id="OGM53782.1"/>
    </source>
</evidence>
<protein>
    <recommendedName>
        <fullName evidence="1">VOC domain-containing protein</fullName>
    </recommendedName>
</protein>
<dbReference type="InterPro" id="IPR029068">
    <property type="entry name" value="Glyas_Bleomycin-R_OHBP_Dase"/>
</dbReference>
<comment type="caution">
    <text evidence="2">The sequence shown here is derived from an EMBL/GenBank/DDBJ whole genome shotgun (WGS) entry which is preliminary data.</text>
</comment>
<gene>
    <name evidence="2" type="ORF">A3E44_05180</name>
</gene>
<name>A0A1F8APT8_9BACT</name>
<sequence>MKLDSAVLYSNDINKAIEFYRDIIGLKVEYVEQEKYASFLFDNARLGVKKKVEKREIPGAQTIFIATDSIEKDYKRMIKEDVNFIKHMQVRPWGNEFSVVDPDGNKVEFIQRK</sequence>
<dbReference type="PROSITE" id="PS51819">
    <property type="entry name" value="VOC"/>
    <property type="match status" value="1"/>
</dbReference>
<dbReference type="EMBL" id="MGGW01000020">
    <property type="protein sequence ID" value="OGM53782.1"/>
    <property type="molecule type" value="Genomic_DNA"/>
</dbReference>
<reference evidence="2 3" key="1">
    <citation type="journal article" date="2016" name="Nat. Commun.">
        <title>Thousands of microbial genomes shed light on interconnected biogeochemical processes in an aquifer system.</title>
        <authorList>
            <person name="Anantharaman K."/>
            <person name="Brown C.T."/>
            <person name="Hug L.A."/>
            <person name="Sharon I."/>
            <person name="Castelle C.J."/>
            <person name="Probst A.J."/>
            <person name="Thomas B.C."/>
            <person name="Singh A."/>
            <person name="Wilkins M.J."/>
            <person name="Karaoz U."/>
            <person name="Brodie E.L."/>
            <person name="Williams K.H."/>
            <person name="Hubbard S.S."/>
            <person name="Banfield J.F."/>
        </authorList>
    </citation>
    <scope>NUCLEOTIDE SEQUENCE [LARGE SCALE GENOMIC DNA]</scope>
</reference>
<dbReference type="AlphaFoldDB" id="A0A1F8APT8"/>
<dbReference type="InterPro" id="IPR004360">
    <property type="entry name" value="Glyas_Fos-R_dOase_dom"/>
</dbReference>
<dbReference type="InterPro" id="IPR037523">
    <property type="entry name" value="VOC_core"/>
</dbReference>